<keyword evidence="1" id="KW-0732">Signal</keyword>
<proteinExistence type="predicted"/>
<evidence type="ECO:0000313" key="2">
    <source>
        <dbReference type="EMBL" id="QEE25703.1"/>
    </source>
</evidence>
<evidence type="ECO:0000313" key="3">
    <source>
        <dbReference type="Proteomes" id="UP000321807"/>
    </source>
</evidence>
<dbReference type="RefSeq" id="WP_147628022.1">
    <property type="nucleotide sequence ID" value="NZ_CP042807.1"/>
</dbReference>
<dbReference type="PROSITE" id="PS51257">
    <property type="entry name" value="PROKAR_LIPOPROTEIN"/>
    <property type="match status" value="1"/>
</dbReference>
<gene>
    <name evidence="2" type="ORF">CS053_15225</name>
</gene>
<dbReference type="AlphaFoldDB" id="A0A5B9E076"/>
<feature type="signal peptide" evidence="1">
    <location>
        <begin position="1"/>
        <end position="22"/>
    </location>
</feature>
<evidence type="ECO:0000256" key="1">
    <source>
        <dbReference type="SAM" id="SignalP"/>
    </source>
</evidence>
<organism evidence="2 3">
    <name type="scientific">Rhodanobacter glycinis</name>
    <dbReference type="NCBI Taxonomy" id="582702"/>
    <lineage>
        <taxon>Bacteria</taxon>
        <taxon>Pseudomonadati</taxon>
        <taxon>Pseudomonadota</taxon>
        <taxon>Gammaproteobacteria</taxon>
        <taxon>Lysobacterales</taxon>
        <taxon>Rhodanobacteraceae</taxon>
        <taxon>Rhodanobacter</taxon>
    </lineage>
</organism>
<feature type="chain" id="PRO_5022731258" description="Lipoprotein" evidence="1">
    <location>
        <begin position="23"/>
        <end position="225"/>
    </location>
</feature>
<dbReference type="KEGG" id="rgl:CS053_15225"/>
<accession>A0A5B9E076</accession>
<sequence>MKRLILLAWVSALILFSISGCDGNQQSTAAQQPDAESAQSAADAALANANAALAAAKAALPAWAYMVHPAKMITGGVDHFASISSANQVNFAFPYQGQQNGHLIVRKMASSKHFEILFTIDRGQLMCANREDCTVEVKFDNEPPKSYLTTSGDDANSTVLFLGDDPDVGPDDADVIEAELNKAKVVKIQAAVYQNGSPVFDFHVEGFTDAKLMGATPAPRSSSAP</sequence>
<evidence type="ECO:0008006" key="4">
    <source>
        <dbReference type="Google" id="ProtNLM"/>
    </source>
</evidence>
<dbReference type="Proteomes" id="UP000321807">
    <property type="component" value="Chromosome"/>
</dbReference>
<dbReference type="EMBL" id="CP042807">
    <property type="protein sequence ID" value="QEE25703.1"/>
    <property type="molecule type" value="Genomic_DNA"/>
</dbReference>
<reference evidence="2 3" key="1">
    <citation type="submission" date="2019-08" db="EMBL/GenBank/DDBJ databases">
        <title>Complete genome sequence of Rhodanobacter glycinis strain T01E-68 isolated from tomato root.</title>
        <authorList>
            <person name="Weon H.-Y."/>
            <person name="Lee S.A."/>
        </authorList>
    </citation>
    <scope>NUCLEOTIDE SEQUENCE [LARGE SCALE GENOMIC DNA]</scope>
    <source>
        <strain evidence="2 3">T01E-68</strain>
    </source>
</reference>
<protein>
    <recommendedName>
        <fullName evidence="4">Lipoprotein</fullName>
    </recommendedName>
</protein>
<name>A0A5B9E076_9GAMM</name>